<name>A0A176VLY7_MARPO</name>
<evidence type="ECO:0000313" key="3">
    <source>
        <dbReference type="Proteomes" id="UP000077202"/>
    </source>
</evidence>
<reference evidence="2" key="1">
    <citation type="submission" date="2016-03" db="EMBL/GenBank/DDBJ databases">
        <title>Mechanisms controlling the formation of the plant cell surface in tip-growing cells are functionally conserved among land plants.</title>
        <authorList>
            <person name="Honkanen S."/>
            <person name="Jones V.A."/>
            <person name="Morieri G."/>
            <person name="Champion C."/>
            <person name="Hetherington A.J."/>
            <person name="Kelly S."/>
            <person name="Saint-Marcoux D."/>
            <person name="Proust H."/>
            <person name="Prescott H."/>
            <person name="Dolan L."/>
        </authorList>
    </citation>
    <scope>NUCLEOTIDE SEQUENCE [LARGE SCALE GENOMIC DNA]</scope>
    <source>
        <tissue evidence="2">Whole gametophyte</tissue>
    </source>
</reference>
<comment type="caution">
    <text evidence="2">The sequence shown here is derived from an EMBL/GenBank/DDBJ whole genome shotgun (WGS) entry which is preliminary data.</text>
</comment>
<feature type="region of interest" description="Disordered" evidence="1">
    <location>
        <begin position="366"/>
        <end position="401"/>
    </location>
</feature>
<evidence type="ECO:0000313" key="2">
    <source>
        <dbReference type="EMBL" id="OAE21617.1"/>
    </source>
</evidence>
<protein>
    <submittedName>
        <fullName evidence="2">Uncharacterized protein</fullName>
    </submittedName>
</protein>
<dbReference type="EMBL" id="LVLJ01003379">
    <property type="protein sequence ID" value="OAE21617.1"/>
    <property type="molecule type" value="Genomic_DNA"/>
</dbReference>
<proteinExistence type="predicted"/>
<organism evidence="2 3">
    <name type="scientific">Marchantia polymorpha subsp. ruderalis</name>
    <dbReference type="NCBI Taxonomy" id="1480154"/>
    <lineage>
        <taxon>Eukaryota</taxon>
        <taxon>Viridiplantae</taxon>
        <taxon>Streptophyta</taxon>
        <taxon>Embryophyta</taxon>
        <taxon>Marchantiophyta</taxon>
        <taxon>Marchantiopsida</taxon>
        <taxon>Marchantiidae</taxon>
        <taxon>Marchantiales</taxon>
        <taxon>Marchantiaceae</taxon>
        <taxon>Marchantia</taxon>
    </lineage>
</organism>
<evidence type="ECO:0000256" key="1">
    <source>
        <dbReference type="SAM" id="MobiDB-lite"/>
    </source>
</evidence>
<dbReference type="Proteomes" id="UP000077202">
    <property type="component" value="Unassembled WGS sequence"/>
</dbReference>
<dbReference type="AlphaFoldDB" id="A0A176VLY7"/>
<gene>
    <name evidence="2" type="ORF">AXG93_939s1250</name>
</gene>
<sequence>MVAGYFRGTTAVQHFRFPFMYKLKVVLGLCTQRNPLAFFKLLSCLVDESGESNAESEDLIQCRRNFVRGVGYCSQLRRHTIRQASFTNSILLAANGKKVLDTGESLLAVCLCLDPLQSCLLVRARVVVTLIFGVVLLLSAVDRGLDLITGRPIYVSLTSSGPVKDYGGFTRSGLRYRLPSPISPVVAEEYQSVVDTESSVVQSSSVPTPLIWDMDGMYGAVKGPRRYSNAVGTIELDDFIQEFDSGGASIGMSGDASSSISEGTSGAVGATEIEEGVKTEKSRRLQEFKRKTCEAYTRMRRLISVTHGVTEAQAVQYWYRILDRELRRKVRDATLVSDASPTLAHVFALSKKIELNMMEERVVTSTFARDTTTTSRIPHSIAQSRPMGGGSGSRGVHTRHP</sequence>
<feature type="compositionally biased region" description="Low complexity" evidence="1">
    <location>
        <begin position="366"/>
        <end position="376"/>
    </location>
</feature>
<accession>A0A176VLY7</accession>
<keyword evidence="3" id="KW-1185">Reference proteome</keyword>